<dbReference type="PANTHER" id="PTHR12599:SF0">
    <property type="entry name" value="PTERIN-4-ALPHA-CARBINOLAMINE DEHYDRATASE"/>
    <property type="match status" value="1"/>
</dbReference>
<dbReference type="EnsemblMetazoa" id="XM_022806664">
    <property type="protein sequence ID" value="XP_022662399"/>
    <property type="gene ID" value="LOC111250833"/>
</dbReference>
<evidence type="ECO:0000256" key="2">
    <source>
        <dbReference type="ARBA" id="ARBA00006472"/>
    </source>
</evidence>
<dbReference type="InterPro" id="IPR001533">
    <property type="entry name" value="Pterin_deHydtase"/>
</dbReference>
<evidence type="ECO:0000313" key="7">
    <source>
        <dbReference type="Proteomes" id="UP000594260"/>
    </source>
</evidence>
<dbReference type="GO" id="GO:0006729">
    <property type="term" value="P:tetrahydrobiopterin biosynthetic process"/>
    <property type="evidence" value="ECO:0007669"/>
    <property type="project" value="InterPro"/>
</dbReference>
<dbReference type="EC" id="4.2.1.96" evidence="3"/>
<dbReference type="GO" id="GO:0008124">
    <property type="term" value="F:4-alpha-hydroxytetrahydrobiopterin dehydratase activity"/>
    <property type="evidence" value="ECO:0007669"/>
    <property type="project" value="UniProtKB-EC"/>
</dbReference>
<evidence type="ECO:0000256" key="5">
    <source>
        <dbReference type="ARBA" id="ARBA00030497"/>
    </source>
</evidence>
<dbReference type="RefSeq" id="XP_022662400.1">
    <property type="nucleotide sequence ID" value="XM_022806665.1"/>
</dbReference>
<sequence>MRLGCCLLSPLVKRTAAMSNVLLTETERAEHLAPLLKNGWSHIKERDAIQKQFTLKDFNEAFGFMSRVALRAEKMNHHPEWSNVYNKVDITLVSHDVRGLSMRDVRLAKFIENASSEKSD</sequence>
<dbReference type="CDD" id="cd00914">
    <property type="entry name" value="PCD_DCoH_subfamily_b"/>
    <property type="match status" value="1"/>
</dbReference>
<dbReference type="AlphaFoldDB" id="A0A7M7K7P8"/>
<reference evidence="6" key="1">
    <citation type="submission" date="2021-01" db="UniProtKB">
        <authorList>
            <consortium name="EnsemblMetazoa"/>
        </authorList>
    </citation>
    <scope>IDENTIFICATION</scope>
</reference>
<accession>A0A7M7K7P8</accession>
<keyword evidence="4" id="KW-0456">Lyase</keyword>
<dbReference type="Gene3D" id="3.30.1360.20">
    <property type="entry name" value="Transcriptional coactivator/pterin dehydratase"/>
    <property type="match status" value="1"/>
</dbReference>
<evidence type="ECO:0000256" key="3">
    <source>
        <dbReference type="ARBA" id="ARBA00013252"/>
    </source>
</evidence>
<evidence type="ECO:0000256" key="4">
    <source>
        <dbReference type="ARBA" id="ARBA00023239"/>
    </source>
</evidence>
<protein>
    <recommendedName>
        <fullName evidence="3">4a-hydroxytetrahydrobiopterin dehydratase</fullName>
        <ecNumber evidence="3">4.2.1.96</ecNumber>
    </recommendedName>
    <alternativeName>
        <fullName evidence="5">4-alpha-hydroxy-tetrahydropterin dehydratase</fullName>
    </alternativeName>
</protein>
<evidence type="ECO:0000256" key="1">
    <source>
        <dbReference type="ARBA" id="ARBA00001554"/>
    </source>
</evidence>
<dbReference type="GeneID" id="111250833"/>
<keyword evidence="7" id="KW-1185">Reference proteome</keyword>
<dbReference type="InterPro" id="IPR036428">
    <property type="entry name" value="PCD_sf"/>
</dbReference>
<dbReference type="EnsemblMetazoa" id="XM_022806665">
    <property type="protein sequence ID" value="XP_022662400"/>
    <property type="gene ID" value="LOC111250833"/>
</dbReference>
<comment type="similarity">
    <text evidence="2">Belongs to the pterin-4-alpha-carbinolamine dehydratase family.</text>
</comment>
<dbReference type="FunCoup" id="A0A7M7K7P8">
    <property type="interactions" value="44"/>
</dbReference>
<name>A0A7M7K7P8_VARDE</name>
<dbReference type="SUPFAM" id="SSF55248">
    <property type="entry name" value="PCD-like"/>
    <property type="match status" value="1"/>
</dbReference>
<organism evidence="6 7">
    <name type="scientific">Varroa destructor</name>
    <name type="common">Honeybee mite</name>
    <dbReference type="NCBI Taxonomy" id="109461"/>
    <lineage>
        <taxon>Eukaryota</taxon>
        <taxon>Metazoa</taxon>
        <taxon>Ecdysozoa</taxon>
        <taxon>Arthropoda</taxon>
        <taxon>Chelicerata</taxon>
        <taxon>Arachnida</taxon>
        <taxon>Acari</taxon>
        <taxon>Parasitiformes</taxon>
        <taxon>Mesostigmata</taxon>
        <taxon>Gamasina</taxon>
        <taxon>Dermanyssoidea</taxon>
        <taxon>Varroidae</taxon>
        <taxon>Varroa</taxon>
    </lineage>
</organism>
<comment type="catalytic activity">
    <reaction evidence="1">
        <text>(4aS,6R)-4a-hydroxy-L-erythro-5,6,7,8-tetrahydrobiopterin = (6R)-L-erythro-6,7-dihydrobiopterin + H2O</text>
        <dbReference type="Rhea" id="RHEA:11920"/>
        <dbReference type="ChEBI" id="CHEBI:15377"/>
        <dbReference type="ChEBI" id="CHEBI:15642"/>
        <dbReference type="ChEBI" id="CHEBI:43120"/>
        <dbReference type="EC" id="4.2.1.96"/>
    </reaction>
</comment>
<dbReference type="Proteomes" id="UP000594260">
    <property type="component" value="Unplaced"/>
</dbReference>
<dbReference type="NCBIfam" id="NF002018">
    <property type="entry name" value="PRK00823.1-3"/>
    <property type="match status" value="1"/>
</dbReference>
<dbReference type="OrthoDB" id="277398at2759"/>
<dbReference type="KEGG" id="vde:111250833"/>
<dbReference type="InParanoid" id="A0A7M7K7P8"/>
<dbReference type="RefSeq" id="XP_022662399.1">
    <property type="nucleotide sequence ID" value="XM_022806664.1"/>
</dbReference>
<dbReference type="HAMAP" id="MF_00434">
    <property type="entry name" value="Pterin_4_alpha"/>
    <property type="match status" value="1"/>
</dbReference>
<proteinExistence type="inferred from homology"/>
<dbReference type="OMA" id="MTRVAMY"/>
<dbReference type="PANTHER" id="PTHR12599">
    <property type="entry name" value="PTERIN-4-ALPHA-CARBINOLAMINE DEHYDRATASE"/>
    <property type="match status" value="1"/>
</dbReference>
<evidence type="ECO:0000313" key="6">
    <source>
        <dbReference type="EnsemblMetazoa" id="XP_022662400"/>
    </source>
</evidence>
<dbReference type="Pfam" id="PF01329">
    <property type="entry name" value="Pterin_4a"/>
    <property type="match status" value="1"/>
</dbReference>